<organism evidence="2 3">
    <name type="scientific">Nocardioides zeicaulis</name>
    <dbReference type="NCBI Taxonomy" id="1776857"/>
    <lineage>
        <taxon>Bacteria</taxon>
        <taxon>Bacillati</taxon>
        <taxon>Actinomycetota</taxon>
        <taxon>Actinomycetes</taxon>
        <taxon>Propionibacteriales</taxon>
        <taxon>Nocardioidaceae</taxon>
        <taxon>Nocardioides</taxon>
    </lineage>
</organism>
<reference evidence="2 3" key="1">
    <citation type="submission" date="2024-09" db="EMBL/GenBank/DDBJ databases">
        <authorList>
            <person name="Sun Q."/>
            <person name="Mori K."/>
        </authorList>
    </citation>
    <scope>NUCLEOTIDE SEQUENCE [LARGE SCALE GENOMIC DNA]</scope>
    <source>
        <strain evidence="2 3">CCM 8654</strain>
    </source>
</reference>
<dbReference type="EMBL" id="JBHLXH010000002">
    <property type="protein sequence ID" value="MFC0224136.1"/>
    <property type="molecule type" value="Genomic_DNA"/>
</dbReference>
<keyword evidence="1" id="KW-1133">Transmembrane helix</keyword>
<keyword evidence="1" id="KW-0472">Membrane</keyword>
<evidence type="ECO:0000313" key="2">
    <source>
        <dbReference type="EMBL" id="MFC0224136.1"/>
    </source>
</evidence>
<protein>
    <recommendedName>
        <fullName evidence="4">LPXTG cell wall anchor domain-containing protein</fullName>
    </recommendedName>
</protein>
<accession>A0ABV6E567</accession>
<dbReference type="RefSeq" id="WP_378519921.1">
    <property type="nucleotide sequence ID" value="NZ_CBCSDI010000059.1"/>
</dbReference>
<comment type="caution">
    <text evidence="2">The sequence shown here is derived from an EMBL/GenBank/DDBJ whole genome shotgun (WGS) entry which is preliminary data.</text>
</comment>
<evidence type="ECO:0000256" key="1">
    <source>
        <dbReference type="SAM" id="Phobius"/>
    </source>
</evidence>
<sequence>MRRHLWWVLGLALVLVGGALALTTQEAPEDFGWFAYTPGGNPSWFAGEDRTGGWSSTFLVSRAQLAGTGLAALGLLALAAGAGFRFGRRRAQQPEG</sequence>
<evidence type="ECO:0008006" key="4">
    <source>
        <dbReference type="Google" id="ProtNLM"/>
    </source>
</evidence>
<gene>
    <name evidence="2" type="ORF">ACFFJG_16745</name>
</gene>
<dbReference type="Proteomes" id="UP001589698">
    <property type="component" value="Unassembled WGS sequence"/>
</dbReference>
<keyword evidence="1" id="KW-0812">Transmembrane</keyword>
<feature type="transmembrane region" description="Helical" evidence="1">
    <location>
        <begin position="63"/>
        <end position="84"/>
    </location>
</feature>
<name>A0ABV6E567_9ACTN</name>
<evidence type="ECO:0000313" key="3">
    <source>
        <dbReference type="Proteomes" id="UP001589698"/>
    </source>
</evidence>
<keyword evidence="3" id="KW-1185">Reference proteome</keyword>
<proteinExistence type="predicted"/>